<dbReference type="Proteomes" id="UP000675284">
    <property type="component" value="Unassembled WGS sequence"/>
</dbReference>
<dbReference type="RefSeq" id="WP_166531009.1">
    <property type="nucleotide sequence ID" value="NZ_CP115959.1"/>
</dbReference>
<organism evidence="2 3">
    <name type="scientific">Virgibacillus salarius</name>
    <dbReference type="NCBI Taxonomy" id="447199"/>
    <lineage>
        <taxon>Bacteria</taxon>
        <taxon>Bacillati</taxon>
        <taxon>Bacillota</taxon>
        <taxon>Bacilli</taxon>
        <taxon>Bacillales</taxon>
        <taxon>Bacillaceae</taxon>
        <taxon>Virgibacillus</taxon>
    </lineage>
</organism>
<sequence>MDKRLNQIKSDWNNDNIGIGSEEVKYLIQQAECVQELERKVERLKTRKGHLAYRLRVRRKQNPAPQTIFG</sequence>
<keyword evidence="1" id="KW-0175">Coiled coil</keyword>
<evidence type="ECO:0000313" key="2">
    <source>
        <dbReference type="EMBL" id="MBR7798235.1"/>
    </source>
</evidence>
<evidence type="ECO:0000313" key="3">
    <source>
        <dbReference type="Proteomes" id="UP000675284"/>
    </source>
</evidence>
<keyword evidence="3" id="KW-1185">Reference proteome</keyword>
<proteinExistence type="predicted"/>
<comment type="caution">
    <text evidence="2">The sequence shown here is derived from an EMBL/GenBank/DDBJ whole genome shotgun (WGS) entry which is preliminary data.</text>
</comment>
<dbReference type="EMBL" id="JAGSOT010000101">
    <property type="protein sequence ID" value="MBR7798235.1"/>
    <property type="molecule type" value="Genomic_DNA"/>
</dbReference>
<gene>
    <name evidence="2" type="ORF">KCX74_19665</name>
</gene>
<accession>A0A941DWX0</accession>
<feature type="coiled-coil region" evidence="1">
    <location>
        <begin position="27"/>
        <end position="54"/>
    </location>
</feature>
<protein>
    <submittedName>
        <fullName evidence="2">Uncharacterized protein</fullName>
    </submittedName>
</protein>
<evidence type="ECO:0000256" key="1">
    <source>
        <dbReference type="SAM" id="Coils"/>
    </source>
</evidence>
<name>A0A941DWX0_9BACI</name>
<reference evidence="2" key="1">
    <citation type="submission" date="2021-04" db="EMBL/GenBank/DDBJ databases">
        <title>Isolation and polyphasic classification of algal microorganism.</title>
        <authorList>
            <person name="Wang S."/>
        </authorList>
    </citation>
    <scope>NUCLEOTIDE SEQUENCE</scope>
    <source>
        <strain evidence="2">720a</strain>
    </source>
</reference>
<dbReference type="AlphaFoldDB" id="A0A941DWX0"/>